<dbReference type="Pfam" id="PF01926">
    <property type="entry name" value="MMR_HSR1"/>
    <property type="match status" value="1"/>
</dbReference>
<dbReference type="Pfam" id="PF08153">
    <property type="entry name" value="NGP1NT"/>
    <property type="match status" value="1"/>
</dbReference>
<dbReference type="Proteomes" id="UP000094020">
    <property type="component" value="Chromosome 2"/>
</dbReference>
<dbReference type="InterPro" id="IPR030378">
    <property type="entry name" value="G_CP_dom"/>
</dbReference>
<dbReference type="OrthoDB" id="444945at2759"/>
<evidence type="ECO:0000313" key="12">
    <source>
        <dbReference type="EMBL" id="WWC67607.1"/>
    </source>
</evidence>
<dbReference type="Gene3D" id="1.10.1580.10">
    <property type="match status" value="1"/>
</dbReference>
<dbReference type="SUPFAM" id="SSF52540">
    <property type="entry name" value="P-loop containing nucleoside triphosphate hydrolases"/>
    <property type="match status" value="1"/>
</dbReference>
<dbReference type="PANTHER" id="PTHR11089:SF9">
    <property type="entry name" value="NUCLEOLAR GTP-BINDING PROTEIN 2"/>
    <property type="match status" value="1"/>
</dbReference>
<reference evidence="12" key="4">
    <citation type="submission" date="2024-02" db="EMBL/GenBank/DDBJ databases">
        <title>Comparative genomics of Cryptococcus and Kwoniella reveals pathogenesis evolution and contrasting modes of karyotype evolution via chromosome fusion or intercentromeric recombination.</title>
        <authorList>
            <person name="Coelho M.A."/>
            <person name="David-Palma M."/>
            <person name="Shea T."/>
            <person name="Bowers K."/>
            <person name="McGinley-Smith S."/>
            <person name="Mohammad A.W."/>
            <person name="Gnirke A."/>
            <person name="Yurkov A.M."/>
            <person name="Nowrousian M."/>
            <person name="Sun S."/>
            <person name="Cuomo C.A."/>
            <person name="Heitman J."/>
        </authorList>
    </citation>
    <scope>NUCLEOTIDE SEQUENCE</scope>
    <source>
        <strain evidence="12">CBS 10737</strain>
    </source>
</reference>
<comment type="similarity">
    <text evidence="8">Belongs to the TRAFAC class YlqF/YawG GTPase family. NOG2 subfamily.</text>
</comment>
<dbReference type="PROSITE" id="PS51721">
    <property type="entry name" value="G_CP"/>
    <property type="match status" value="1"/>
</dbReference>
<evidence type="ECO:0000256" key="3">
    <source>
        <dbReference type="ARBA" id="ARBA00022127"/>
    </source>
</evidence>
<feature type="compositionally biased region" description="Basic and acidic residues" evidence="9">
    <location>
        <begin position="505"/>
        <end position="517"/>
    </location>
</feature>
<proteinExistence type="inferred from homology"/>
<dbReference type="STRING" id="1296096.A0A1B9HWI9"/>
<evidence type="ECO:0000256" key="9">
    <source>
        <dbReference type="SAM" id="MobiDB-lite"/>
    </source>
</evidence>
<dbReference type="EMBL" id="CP144520">
    <property type="protein sequence ID" value="WWC67607.1"/>
    <property type="molecule type" value="Genomic_DNA"/>
</dbReference>
<keyword evidence="13" id="KW-1185">Reference proteome</keyword>
<reference evidence="11" key="1">
    <citation type="submission" date="2013-07" db="EMBL/GenBank/DDBJ databases">
        <title>The Genome Sequence of Cryptococcus pinus CBS10737.</title>
        <authorList>
            <consortium name="The Broad Institute Genome Sequencing Platform"/>
            <person name="Cuomo C."/>
            <person name="Litvintseva A."/>
            <person name="Chen Y."/>
            <person name="Heitman J."/>
            <person name="Sun S."/>
            <person name="Springer D."/>
            <person name="Dromer F."/>
            <person name="Young S.K."/>
            <person name="Zeng Q."/>
            <person name="Gargeya S."/>
            <person name="Fitzgerald M."/>
            <person name="Abouelleil A."/>
            <person name="Alvarado L."/>
            <person name="Berlin A.M."/>
            <person name="Chapman S.B."/>
            <person name="Dewar J."/>
            <person name="Goldberg J."/>
            <person name="Griggs A."/>
            <person name="Gujja S."/>
            <person name="Hansen M."/>
            <person name="Howarth C."/>
            <person name="Imamovic A."/>
            <person name="Larimer J."/>
            <person name="McCowan C."/>
            <person name="Murphy C."/>
            <person name="Pearson M."/>
            <person name="Priest M."/>
            <person name="Roberts A."/>
            <person name="Saif S."/>
            <person name="Shea T."/>
            <person name="Sykes S."/>
            <person name="Wortman J."/>
            <person name="Nusbaum C."/>
            <person name="Birren B."/>
        </authorList>
    </citation>
    <scope>NUCLEOTIDE SEQUENCE [LARGE SCALE GENOMIC DNA]</scope>
    <source>
        <strain evidence="11">CBS 10737</strain>
    </source>
</reference>
<evidence type="ECO:0000313" key="13">
    <source>
        <dbReference type="Proteomes" id="UP000094020"/>
    </source>
</evidence>
<dbReference type="PANTHER" id="PTHR11089">
    <property type="entry name" value="GTP-BINDING PROTEIN-RELATED"/>
    <property type="match status" value="1"/>
</dbReference>
<gene>
    <name evidence="11" type="ORF">I206_06511</name>
    <name evidence="12" type="ORF">I206_101517</name>
</gene>
<organism evidence="11">
    <name type="scientific">Kwoniella pini CBS 10737</name>
    <dbReference type="NCBI Taxonomy" id="1296096"/>
    <lineage>
        <taxon>Eukaryota</taxon>
        <taxon>Fungi</taxon>
        <taxon>Dikarya</taxon>
        <taxon>Basidiomycota</taxon>
        <taxon>Agaricomycotina</taxon>
        <taxon>Tremellomycetes</taxon>
        <taxon>Tremellales</taxon>
        <taxon>Cryptococcaceae</taxon>
        <taxon>Kwoniella</taxon>
    </lineage>
</organism>
<evidence type="ECO:0000313" key="11">
    <source>
        <dbReference type="EMBL" id="OCF47608.1"/>
    </source>
</evidence>
<feature type="compositionally biased region" description="Acidic residues" evidence="9">
    <location>
        <begin position="607"/>
        <end position="644"/>
    </location>
</feature>
<dbReference type="GO" id="GO:0042254">
    <property type="term" value="P:ribosome biogenesis"/>
    <property type="evidence" value="ECO:0007669"/>
    <property type="project" value="UniProtKB-KW"/>
</dbReference>
<dbReference type="FunFam" id="3.40.50.300:FF:000559">
    <property type="entry name" value="Nuclear/nucleolar GTPase 2"/>
    <property type="match status" value="1"/>
</dbReference>
<accession>A0A1B9HWI9</accession>
<dbReference type="InterPro" id="IPR050755">
    <property type="entry name" value="TRAFAC_YlqF/YawG_RiboMat"/>
</dbReference>
<sequence>MAKGKNHDRKANPGFGKQKLKSGSTGGEFSLKKVKGENFYRDAKAASRVKMLNGGKAVRDKDGKIIEAAAFQKTEKDVEPGRVKADRRWFGNTRVISQTALDHFRTALKEQKSDPYSVLLRRNKLPMGLLEDESANGGKRPHIVETEPFSNTFGPKAQRKRPRLDIGSLEELGEASNAADVAAVEGEASQTGTADLADIYHPTTSTAREPIYQKGTSRRIWGELYKVLDSSDVVIHVLDARDPLGTRCKPVVEYLRKEKAHKHLVYVLNKVDLVPTWVTARWVKHLSLSAPTIAFHASINNSFGKGSLIQLLRQFSVLHSDKKQISIGFIGYPNVGKSSIINTLKKKKVCTVAPIPGETKVWQYITLMRRIYLIDCPGIVPVSAKDSDTDTVLKGVVRVENLATPAEHIPQLLERVRAEYIERTYGLEHKEGGWHGESGATILLSAIAKKSGKLLKGGEPDQESAAKMVLNDWIRGKIPFFVPPPAKEQPTEGTSEEVVNSAQAQEDKETQEMLEEQERSLGKILGEKRVKGVDQTISKIVTMPKFIGEDARRYKEEEGKDVDMADLPEDAEEEDEEEDGDAEEGEELAWDDIFPGNAGPSKFADLPVDEEDENNDEEDEDEDEDEDEEDDDEEEDDDDDEEVVIDLSDPSSKKAGKRKAVEFEDEESTPAKKEKRMTTNKKKTENFYTHANVKNRNREKKIPKNPHKRYREDEEPTGKKRPKSKKY</sequence>
<protein>
    <recommendedName>
        <fullName evidence="3 8">Nucleolar GTP-binding protein 2</fullName>
    </recommendedName>
</protein>
<feature type="compositionally biased region" description="Basic residues" evidence="9">
    <location>
        <begin position="693"/>
        <end position="709"/>
    </location>
</feature>
<reference evidence="11" key="3">
    <citation type="submission" date="2016-07" db="EMBL/GenBank/DDBJ databases">
        <title>Evolution of pathogenesis and genome organization in the Tremellales.</title>
        <authorList>
            <person name="Cuomo C."/>
            <person name="Litvintseva A."/>
            <person name="Heitman J."/>
            <person name="Chen Y."/>
            <person name="Sun S."/>
            <person name="Springer D."/>
            <person name="Dromer F."/>
            <person name="Young S."/>
            <person name="Zeng Q."/>
            <person name="Chapman S."/>
            <person name="Gujja S."/>
            <person name="Saif S."/>
            <person name="Birren B."/>
        </authorList>
    </citation>
    <scope>NUCLEOTIDE SEQUENCE</scope>
    <source>
        <strain evidence="11">CBS 10737</strain>
    </source>
</reference>
<dbReference type="GO" id="GO:0005730">
    <property type="term" value="C:nucleolus"/>
    <property type="evidence" value="ECO:0007669"/>
    <property type="project" value="UniProtKB-SubCell"/>
</dbReference>
<evidence type="ECO:0000256" key="2">
    <source>
        <dbReference type="ARBA" id="ARBA00004604"/>
    </source>
</evidence>
<evidence type="ECO:0000256" key="1">
    <source>
        <dbReference type="ARBA" id="ARBA00003892"/>
    </source>
</evidence>
<evidence type="ECO:0000256" key="6">
    <source>
        <dbReference type="ARBA" id="ARBA00023134"/>
    </source>
</evidence>
<feature type="region of interest" description="Disordered" evidence="9">
    <location>
        <begin position="130"/>
        <end position="161"/>
    </location>
</feature>
<evidence type="ECO:0000256" key="8">
    <source>
        <dbReference type="RuleBase" id="RU364023"/>
    </source>
</evidence>
<comment type="subcellular location">
    <subcellularLocation>
        <location evidence="2 8">Nucleus</location>
        <location evidence="2 8">Nucleolus</location>
    </subcellularLocation>
</comment>
<feature type="domain" description="CP-type G" evidence="10">
    <location>
        <begin position="221"/>
        <end position="382"/>
    </location>
</feature>
<evidence type="ECO:0000256" key="4">
    <source>
        <dbReference type="ARBA" id="ARBA00022517"/>
    </source>
</evidence>
<feature type="region of interest" description="Disordered" evidence="9">
    <location>
        <begin position="1"/>
        <end position="28"/>
    </location>
</feature>
<feature type="compositionally biased region" description="Basic and acidic residues" evidence="9">
    <location>
        <begin position="552"/>
        <end position="563"/>
    </location>
</feature>
<keyword evidence="5 8" id="KW-0547">Nucleotide-binding</keyword>
<dbReference type="InterPro" id="IPR006073">
    <property type="entry name" value="GTP-bd"/>
</dbReference>
<dbReference type="FunFam" id="1.10.1580.10:FF:000001">
    <property type="entry name" value="Nucleolar GTP-binding protein 2"/>
    <property type="match status" value="1"/>
</dbReference>
<feature type="compositionally biased region" description="Polar residues" evidence="9">
    <location>
        <begin position="491"/>
        <end position="504"/>
    </location>
</feature>
<feature type="region of interest" description="Disordered" evidence="9">
    <location>
        <begin position="552"/>
        <end position="727"/>
    </location>
</feature>
<keyword evidence="4" id="KW-0690">Ribosome biogenesis</keyword>
<dbReference type="GeneID" id="30174880"/>
<feature type="region of interest" description="Disordered" evidence="9">
    <location>
        <begin position="483"/>
        <end position="517"/>
    </location>
</feature>
<reference evidence="12" key="2">
    <citation type="submission" date="2013-07" db="EMBL/GenBank/DDBJ databases">
        <authorList>
            <consortium name="The Broad Institute Genome Sequencing Platform"/>
            <person name="Cuomo C."/>
            <person name="Litvintseva A."/>
            <person name="Chen Y."/>
            <person name="Heitman J."/>
            <person name="Sun S."/>
            <person name="Springer D."/>
            <person name="Dromer F."/>
            <person name="Young S.K."/>
            <person name="Zeng Q."/>
            <person name="Gargeya S."/>
            <person name="Fitzgerald M."/>
            <person name="Abouelleil A."/>
            <person name="Alvarado L."/>
            <person name="Berlin A.M."/>
            <person name="Chapman S.B."/>
            <person name="Dewar J."/>
            <person name="Goldberg J."/>
            <person name="Griggs A."/>
            <person name="Gujja S."/>
            <person name="Hansen M."/>
            <person name="Howarth C."/>
            <person name="Imamovic A."/>
            <person name="Larimer J."/>
            <person name="McCowan C."/>
            <person name="Murphy C."/>
            <person name="Pearson M."/>
            <person name="Priest M."/>
            <person name="Roberts A."/>
            <person name="Saif S."/>
            <person name="Shea T."/>
            <person name="Sykes S."/>
            <person name="Wortman J."/>
            <person name="Nusbaum C."/>
            <person name="Birren B."/>
        </authorList>
    </citation>
    <scope>NUCLEOTIDE SEQUENCE</scope>
    <source>
        <strain evidence="12">CBS 10737</strain>
    </source>
</reference>
<evidence type="ECO:0000256" key="5">
    <source>
        <dbReference type="ARBA" id="ARBA00022741"/>
    </source>
</evidence>
<dbReference type="Gene3D" id="3.40.50.300">
    <property type="entry name" value="P-loop containing nucleotide triphosphate hydrolases"/>
    <property type="match status" value="1"/>
</dbReference>
<keyword evidence="6 8" id="KW-0342">GTP-binding</keyword>
<evidence type="ECO:0000259" key="10">
    <source>
        <dbReference type="PROSITE" id="PS51721"/>
    </source>
</evidence>
<dbReference type="EMBL" id="KV700116">
    <property type="protein sequence ID" value="OCF47608.1"/>
    <property type="molecule type" value="Genomic_DNA"/>
</dbReference>
<dbReference type="KEGG" id="kpin:30174880"/>
<dbReference type="InterPro" id="IPR023179">
    <property type="entry name" value="GTP-bd_ortho_bundle_sf"/>
</dbReference>
<dbReference type="PRINTS" id="PR00326">
    <property type="entry name" value="GTP1OBG"/>
</dbReference>
<name>A0A1B9HWI9_9TREE</name>
<feature type="compositionally biased region" description="Acidic residues" evidence="9">
    <location>
        <begin position="564"/>
        <end position="590"/>
    </location>
</feature>
<dbReference type="GO" id="GO:0005525">
    <property type="term" value="F:GTP binding"/>
    <property type="evidence" value="ECO:0007669"/>
    <property type="project" value="UniProtKB-KW"/>
</dbReference>
<evidence type="ECO:0000256" key="7">
    <source>
        <dbReference type="ARBA" id="ARBA00023242"/>
    </source>
</evidence>
<dbReference type="RefSeq" id="XP_019008827.1">
    <property type="nucleotide sequence ID" value="XM_019158214.1"/>
</dbReference>
<dbReference type="CDD" id="cd01858">
    <property type="entry name" value="NGP_1"/>
    <property type="match status" value="1"/>
</dbReference>
<dbReference type="InterPro" id="IPR024929">
    <property type="entry name" value="GNL2_CP_dom"/>
</dbReference>
<dbReference type="InterPro" id="IPR012971">
    <property type="entry name" value="NOG2_N_dom"/>
</dbReference>
<dbReference type="InterPro" id="IPR027417">
    <property type="entry name" value="P-loop_NTPase"/>
</dbReference>
<dbReference type="AlphaFoldDB" id="A0A1B9HWI9"/>
<keyword evidence="7 8" id="KW-0539">Nucleus</keyword>
<comment type="function">
    <text evidence="1 8">GTPase that associates with pre-60S ribosomal subunits in the nucleolus and is required for their nuclear export and maturation.</text>
</comment>